<sequence>MPVLFPGAPVGISTGGIQPPSVSGPSMKTRTRNMMNIQLPNDIGVMPGTFIRPPWKDLPSVFENPKDRWLMEWTWLKTRVQNFMSLWVYCKKDNKFPLLLRERRRIAGDLQKQMYSAFARGDVAVLRKICCDGLFNTLDTQVGARPKGEKMTWSFIKHLRTPSTWFSGLHVLSDRATAIPDLPESGVRQIVVRVASRQSTSKKRSPQPPARGSPAAVEPVAPKQQDCEEYFMIQQIRWNGKDSGWQVWGHIKPTDLDTVKSDPHFAPGLSALERLEALQNQGPSGRK</sequence>
<keyword evidence="6" id="KW-1185">Reference proteome</keyword>
<evidence type="ECO:0000256" key="3">
    <source>
        <dbReference type="ARBA" id="ARBA00023128"/>
    </source>
</evidence>
<dbReference type="GeneID" id="81390187"/>
<evidence type="ECO:0000313" key="6">
    <source>
        <dbReference type="Proteomes" id="UP001141434"/>
    </source>
</evidence>
<comment type="caution">
    <text evidence="5">The sequence shown here is derived from an EMBL/GenBank/DDBJ whole genome shotgun (WGS) entry which is preliminary data.</text>
</comment>
<evidence type="ECO:0000256" key="1">
    <source>
        <dbReference type="ARBA" id="ARBA00004173"/>
    </source>
</evidence>
<accession>A0A9W9KR07</accession>
<dbReference type="Gene3D" id="3.10.450.240">
    <property type="match status" value="1"/>
</dbReference>
<proteinExistence type="predicted"/>
<dbReference type="Proteomes" id="UP001141434">
    <property type="component" value="Unassembled WGS sequence"/>
</dbReference>
<evidence type="ECO:0000256" key="4">
    <source>
        <dbReference type="SAM" id="MobiDB-lite"/>
    </source>
</evidence>
<keyword evidence="3" id="KW-0496">Mitochondrion</keyword>
<dbReference type="PANTHER" id="PTHR28554:SF1">
    <property type="entry name" value="LARGE RIBOSOMAL SUBUNIT PROTEIN ML45"/>
    <property type="match status" value="1"/>
</dbReference>
<feature type="region of interest" description="Disordered" evidence="4">
    <location>
        <begin position="195"/>
        <end position="221"/>
    </location>
</feature>
<dbReference type="EMBL" id="JAPMSZ010000001">
    <property type="protein sequence ID" value="KAJ5114676.1"/>
    <property type="molecule type" value="Genomic_DNA"/>
</dbReference>
<protein>
    <recommendedName>
        <fullName evidence="7">Tim44-like domain-containing protein</fullName>
    </recommendedName>
</protein>
<dbReference type="AlphaFoldDB" id="A0A9W9KR07"/>
<comment type="subcellular location">
    <subcellularLocation>
        <location evidence="1">Mitochondrion</location>
    </subcellularLocation>
</comment>
<dbReference type="GO" id="GO:0005739">
    <property type="term" value="C:mitochondrion"/>
    <property type="evidence" value="ECO:0007669"/>
    <property type="project" value="UniProtKB-SubCell"/>
</dbReference>
<dbReference type="RefSeq" id="XP_056515869.1">
    <property type="nucleotide sequence ID" value="XM_056651019.1"/>
</dbReference>
<name>A0A9W9KR07_9EURO</name>
<dbReference type="OrthoDB" id="19619at2759"/>
<dbReference type="PANTHER" id="PTHR28554">
    <property type="entry name" value="39S RIBOSOMAL PROTEIN L45, MITOCHONDRIAL"/>
    <property type="match status" value="1"/>
</dbReference>
<organism evidence="5 6">
    <name type="scientific">Penicillium alfredii</name>
    <dbReference type="NCBI Taxonomy" id="1506179"/>
    <lineage>
        <taxon>Eukaryota</taxon>
        <taxon>Fungi</taxon>
        <taxon>Dikarya</taxon>
        <taxon>Ascomycota</taxon>
        <taxon>Pezizomycotina</taxon>
        <taxon>Eurotiomycetes</taxon>
        <taxon>Eurotiomycetidae</taxon>
        <taxon>Eurotiales</taxon>
        <taxon>Aspergillaceae</taxon>
        <taxon>Penicillium</taxon>
    </lineage>
</organism>
<gene>
    <name evidence="5" type="ORF">NUU61_000435</name>
</gene>
<keyword evidence="2" id="KW-0809">Transit peptide</keyword>
<dbReference type="InterPro" id="IPR051975">
    <property type="entry name" value="mtLSU_mL45"/>
</dbReference>
<evidence type="ECO:0008006" key="7">
    <source>
        <dbReference type="Google" id="ProtNLM"/>
    </source>
</evidence>
<reference evidence="5" key="1">
    <citation type="submission" date="2022-11" db="EMBL/GenBank/DDBJ databases">
        <authorList>
            <person name="Petersen C."/>
        </authorList>
    </citation>
    <scope>NUCLEOTIDE SEQUENCE</scope>
    <source>
        <strain evidence="5">IBT 34128</strain>
    </source>
</reference>
<evidence type="ECO:0000256" key="2">
    <source>
        <dbReference type="ARBA" id="ARBA00022946"/>
    </source>
</evidence>
<reference evidence="5" key="2">
    <citation type="journal article" date="2023" name="IMA Fungus">
        <title>Comparative genomic study of the Penicillium genus elucidates a diverse pangenome and 15 lateral gene transfer events.</title>
        <authorList>
            <person name="Petersen C."/>
            <person name="Sorensen T."/>
            <person name="Nielsen M.R."/>
            <person name="Sondergaard T.E."/>
            <person name="Sorensen J.L."/>
            <person name="Fitzpatrick D.A."/>
            <person name="Frisvad J.C."/>
            <person name="Nielsen K.L."/>
        </authorList>
    </citation>
    <scope>NUCLEOTIDE SEQUENCE</scope>
    <source>
        <strain evidence="5">IBT 34128</strain>
    </source>
</reference>
<evidence type="ECO:0000313" key="5">
    <source>
        <dbReference type="EMBL" id="KAJ5114676.1"/>
    </source>
</evidence>